<dbReference type="RefSeq" id="WP_205309811.1">
    <property type="nucleotide sequence ID" value="NZ_JAERPS020000002.1"/>
</dbReference>
<dbReference type="EMBL" id="JAERPS020000002">
    <property type="protein sequence ID" value="MBZ9611650.1"/>
    <property type="molecule type" value="Genomic_DNA"/>
</dbReference>
<accession>A0ABS7X7X5</accession>
<reference evidence="1 2" key="1">
    <citation type="submission" date="2020-12" db="EMBL/GenBank/DDBJ databases">
        <authorList>
            <person name="Ruan W."/>
            <person name="Khan S.A."/>
            <person name="Jeon C.O."/>
        </authorList>
    </citation>
    <scope>NUCLEOTIDE SEQUENCE [LARGE SCALE GENOMIC DNA]</scope>
    <source>
        <strain evidence="1 2">MA-13</strain>
    </source>
</reference>
<evidence type="ECO:0000313" key="1">
    <source>
        <dbReference type="EMBL" id="MBZ9611650.1"/>
    </source>
</evidence>
<reference evidence="1 2" key="2">
    <citation type="submission" date="2021-08" db="EMBL/GenBank/DDBJ databases">
        <title>Rheinheimera aquimaris sp. nov., isolated from seawater of the East Sea in Korea.</title>
        <authorList>
            <person name="Kim K.H."/>
            <person name="Wenting R."/>
            <person name="Kim K.R."/>
            <person name="Jeon C.O."/>
        </authorList>
    </citation>
    <scope>NUCLEOTIDE SEQUENCE [LARGE SCALE GENOMIC DNA]</scope>
    <source>
        <strain evidence="1 2">MA-13</strain>
    </source>
</reference>
<proteinExistence type="predicted"/>
<evidence type="ECO:0000313" key="2">
    <source>
        <dbReference type="Proteomes" id="UP000663814"/>
    </source>
</evidence>
<comment type="caution">
    <text evidence="1">The sequence shown here is derived from an EMBL/GenBank/DDBJ whole genome shotgun (WGS) entry which is preliminary data.</text>
</comment>
<protein>
    <recommendedName>
        <fullName evidence="3">DUF935 family protein</fullName>
    </recommendedName>
</protein>
<name>A0ABS7X7X5_9GAMM</name>
<organism evidence="1 2">
    <name type="scientific">Rheinheimera maricola</name>
    <dbReference type="NCBI Taxonomy" id="2793282"/>
    <lineage>
        <taxon>Bacteria</taxon>
        <taxon>Pseudomonadati</taxon>
        <taxon>Pseudomonadota</taxon>
        <taxon>Gammaproteobacteria</taxon>
        <taxon>Chromatiales</taxon>
        <taxon>Chromatiaceae</taxon>
        <taxon>Rheinheimera</taxon>
    </lineage>
</organism>
<keyword evidence="2" id="KW-1185">Reference proteome</keyword>
<dbReference type="Proteomes" id="UP000663814">
    <property type="component" value="Unassembled WGS sequence"/>
</dbReference>
<gene>
    <name evidence="1" type="ORF">I4W93_008560</name>
</gene>
<evidence type="ECO:0008006" key="3">
    <source>
        <dbReference type="Google" id="ProtNLM"/>
    </source>
</evidence>
<sequence>MKQAFINAQQIDTVAAYERILQQCQQKRWWKPRRIIRQAQLARDLVFERYKNRIGLLQKVNSLAANHAKQHNQQNAKDIARYNGFFDVLRYALIQRQLQSNSHLPIDVRLNKDWFVWTNNTLTATPKISDTERLTLNSLQATWHANVTDQISLDALRDNYVVNGRSFSTLVKELIKAASSERVNDSARDFTTYVQHYLVSNNISAKTTADVGNSLVTQYFIFQLFAALNADSKAASYQRVFEEHLPDMLAQIFSLFFPDETLHSTGKPLFSKPQRDSDAACVLNIDLFPTSRRFNGTPSVKGVVYVNFYDETLWSKEATPAANDNAAKISQDAIARLDATGLVGAAIMPPLTKLKPSQQKAIAATPSRLEPLLKELDDAAKELVRSHTEDIALELLAELLDDKENSLITQFDAVVQSGIEENYALVLQAAAELAGFGLGMLGGDD</sequence>